<feature type="region of interest" description="Disordered" evidence="3">
    <location>
        <begin position="236"/>
        <end position="280"/>
    </location>
</feature>
<dbReference type="Proteomes" id="UP001058974">
    <property type="component" value="Chromosome 5"/>
</dbReference>
<reference evidence="5 6" key="1">
    <citation type="journal article" date="2022" name="Nat. Genet.">
        <title>Improved pea reference genome and pan-genome highlight genomic features and evolutionary characteristics.</title>
        <authorList>
            <person name="Yang T."/>
            <person name="Liu R."/>
            <person name="Luo Y."/>
            <person name="Hu S."/>
            <person name="Wang D."/>
            <person name="Wang C."/>
            <person name="Pandey M.K."/>
            <person name="Ge S."/>
            <person name="Xu Q."/>
            <person name="Li N."/>
            <person name="Li G."/>
            <person name="Huang Y."/>
            <person name="Saxena R.K."/>
            <person name="Ji Y."/>
            <person name="Li M."/>
            <person name="Yan X."/>
            <person name="He Y."/>
            <person name="Liu Y."/>
            <person name="Wang X."/>
            <person name="Xiang C."/>
            <person name="Varshney R.K."/>
            <person name="Ding H."/>
            <person name="Gao S."/>
            <person name="Zong X."/>
        </authorList>
    </citation>
    <scope>NUCLEOTIDE SEQUENCE [LARGE SCALE GENOMIC DNA]</scope>
    <source>
        <strain evidence="5 6">cv. Zhongwan 6</strain>
    </source>
</reference>
<dbReference type="InterPro" id="IPR029044">
    <property type="entry name" value="Nucleotide-diphossugar_trans"/>
</dbReference>
<feature type="compositionally biased region" description="Acidic residues" evidence="3">
    <location>
        <begin position="236"/>
        <end position="262"/>
    </location>
</feature>
<dbReference type="GO" id="GO:0008690">
    <property type="term" value="F:3-deoxy-manno-octulosonate cytidylyltransferase activity"/>
    <property type="evidence" value="ECO:0007669"/>
    <property type="project" value="TreeGrafter"/>
</dbReference>
<keyword evidence="2" id="KW-0548">Nucleotidyltransferase</keyword>
<evidence type="ECO:0000256" key="1">
    <source>
        <dbReference type="ARBA" id="ARBA00022679"/>
    </source>
</evidence>
<dbReference type="Gramene" id="Psat05G0640300-T1">
    <property type="protein sequence ID" value="KAI5411289.1"/>
    <property type="gene ID" value="KIW84_056403"/>
</dbReference>
<feature type="transmembrane region" description="Helical" evidence="4">
    <location>
        <begin position="26"/>
        <end position="47"/>
    </location>
</feature>
<dbReference type="Gene3D" id="3.90.550.10">
    <property type="entry name" value="Spore Coat Polysaccharide Biosynthesis Protein SpsA, Chain A"/>
    <property type="match status" value="1"/>
</dbReference>
<evidence type="ECO:0000256" key="3">
    <source>
        <dbReference type="SAM" id="MobiDB-lite"/>
    </source>
</evidence>
<keyword evidence="1" id="KW-0808">Transferase</keyword>
<dbReference type="InterPro" id="IPR003329">
    <property type="entry name" value="Cytidylyl_trans"/>
</dbReference>
<sequence>MAISSSPSSSSSSSSSIASSNNSKAWIIHGIVIGVSIAVVVGAHAYLRRFNKFRSRVVGIIPARFASSRFSGKPLIQILGKPMIQFAISIKFEFIVFLPCSTIGIRASSKRPDQRKIENLKKFVRMTNSSSSSKFVQPAIPKFDGFYEHWAKLMENFLRSKEMWNLVKDGVVVGSQNREPTDEETKTFAEQKLKDRKVTINRDVIFEEDGCWNWGRTNAKSKSDVLDWGEAYEESLEELDENEDENTTSESEEEHLETEDSSSNEATTPPTLAKKTRKTPIYLQDYTSGGELSEDVAQIFLMFMSTDPIYYMKKQ</sequence>
<name>A0A9D4X0J9_PEA</name>
<keyword evidence="6" id="KW-1185">Reference proteome</keyword>
<dbReference type="GO" id="GO:0005829">
    <property type="term" value="C:cytosol"/>
    <property type="evidence" value="ECO:0007669"/>
    <property type="project" value="TreeGrafter"/>
</dbReference>
<evidence type="ECO:0000313" key="5">
    <source>
        <dbReference type="EMBL" id="KAI5411289.1"/>
    </source>
</evidence>
<dbReference type="EMBL" id="JAMSHJ010000005">
    <property type="protein sequence ID" value="KAI5411289.1"/>
    <property type="molecule type" value="Genomic_DNA"/>
</dbReference>
<evidence type="ECO:0000256" key="2">
    <source>
        <dbReference type="ARBA" id="ARBA00022695"/>
    </source>
</evidence>
<evidence type="ECO:0000256" key="4">
    <source>
        <dbReference type="SAM" id="Phobius"/>
    </source>
</evidence>
<evidence type="ECO:0000313" key="6">
    <source>
        <dbReference type="Proteomes" id="UP001058974"/>
    </source>
</evidence>
<dbReference type="PANTHER" id="PTHR42866">
    <property type="entry name" value="3-DEOXY-MANNO-OCTULOSONATE CYTIDYLYLTRANSFERASE"/>
    <property type="match status" value="1"/>
</dbReference>
<accession>A0A9D4X0J9</accession>
<keyword evidence="4" id="KW-0472">Membrane</keyword>
<keyword evidence="4" id="KW-1133">Transmembrane helix</keyword>
<protein>
    <submittedName>
        <fullName evidence="5">Uncharacterized protein</fullName>
    </submittedName>
</protein>
<comment type="caution">
    <text evidence="5">The sequence shown here is derived from an EMBL/GenBank/DDBJ whole genome shotgun (WGS) entry which is preliminary data.</text>
</comment>
<dbReference type="Pfam" id="PF02348">
    <property type="entry name" value="CTP_transf_3"/>
    <property type="match status" value="1"/>
</dbReference>
<proteinExistence type="predicted"/>
<dbReference type="SUPFAM" id="SSF53448">
    <property type="entry name" value="Nucleotide-diphospho-sugar transferases"/>
    <property type="match status" value="1"/>
</dbReference>
<dbReference type="AlphaFoldDB" id="A0A9D4X0J9"/>
<gene>
    <name evidence="5" type="ORF">KIW84_056403</name>
</gene>
<keyword evidence="4" id="KW-0812">Transmembrane</keyword>
<organism evidence="5 6">
    <name type="scientific">Pisum sativum</name>
    <name type="common">Garden pea</name>
    <name type="synonym">Lathyrus oleraceus</name>
    <dbReference type="NCBI Taxonomy" id="3888"/>
    <lineage>
        <taxon>Eukaryota</taxon>
        <taxon>Viridiplantae</taxon>
        <taxon>Streptophyta</taxon>
        <taxon>Embryophyta</taxon>
        <taxon>Tracheophyta</taxon>
        <taxon>Spermatophyta</taxon>
        <taxon>Magnoliopsida</taxon>
        <taxon>eudicotyledons</taxon>
        <taxon>Gunneridae</taxon>
        <taxon>Pentapetalae</taxon>
        <taxon>rosids</taxon>
        <taxon>fabids</taxon>
        <taxon>Fabales</taxon>
        <taxon>Fabaceae</taxon>
        <taxon>Papilionoideae</taxon>
        <taxon>50 kb inversion clade</taxon>
        <taxon>NPAAA clade</taxon>
        <taxon>Hologalegina</taxon>
        <taxon>IRL clade</taxon>
        <taxon>Fabeae</taxon>
        <taxon>Lathyrus</taxon>
    </lineage>
</organism>
<dbReference type="PANTHER" id="PTHR42866:SF2">
    <property type="entry name" value="3-DEOXY-MANNO-OCTULOSONATE CYTIDYLYLTRANSFERASE, MITOCHONDRIAL"/>
    <property type="match status" value="1"/>
</dbReference>